<keyword evidence="8" id="KW-1185">Reference proteome</keyword>
<dbReference type="KEGG" id="ebla:JGUZn3_08050"/>
<keyword evidence="5" id="KW-0472">Membrane</keyword>
<dbReference type="PANTHER" id="PTHR30606">
    <property type="entry name" value="LIPID A BIOSYNTHESIS LAUROYL ACYLTRANSFERASE"/>
    <property type="match status" value="1"/>
</dbReference>
<evidence type="ECO:0000256" key="1">
    <source>
        <dbReference type="ARBA" id="ARBA00004533"/>
    </source>
</evidence>
<accession>A0A7H1NQH8</accession>
<dbReference type="AlphaFoldDB" id="A0A7H1NQH8"/>
<keyword evidence="2" id="KW-1003">Cell membrane</keyword>
<evidence type="ECO:0000313" key="7">
    <source>
        <dbReference type="EMBL" id="QNT78038.1"/>
    </source>
</evidence>
<name>A0A7H1NQH8_9PROT</name>
<sequence length="302" mass="34101">MFTFLKTKYPKRYYAEYWALKMILQFFYRLGPIKASNWGGWLFRSLGPYLPLSKIADTNLKLAYPVSLKQQRQSIIKGMWENLGRNFGEFPHLSALRQNTPYGPGWEVTGEQTLIEQAKKGGAVIFISGHIGNWEMLPPAVAHYGLAFSSFYRAANNPLVDELIKSYRLKALKTTIPLFAKGATGARKALLHLARGGRLGMLMDQKMNDGIQATFFNHPAMTASAAAAMALRFGCPLIPGYVERLGPARLRIVVAPPLSFQPTGDTPEDEHQLTQTINDLLEVWIRKAPQNWLWLHKRWPLA</sequence>
<keyword evidence="6 7" id="KW-0012">Acyltransferase</keyword>
<comment type="subcellular location">
    <subcellularLocation>
        <location evidence="1">Cell inner membrane</location>
    </subcellularLocation>
</comment>
<evidence type="ECO:0000256" key="5">
    <source>
        <dbReference type="ARBA" id="ARBA00023136"/>
    </source>
</evidence>
<dbReference type="GO" id="GO:0005886">
    <property type="term" value="C:plasma membrane"/>
    <property type="evidence" value="ECO:0007669"/>
    <property type="project" value="UniProtKB-SubCell"/>
</dbReference>
<organism evidence="7 8">
    <name type="scientific">Entomobacter blattae</name>
    <dbReference type="NCBI Taxonomy" id="2762277"/>
    <lineage>
        <taxon>Bacteria</taxon>
        <taxon>Pseudomonadati</taxon>
        <taxon>Pseudomonadota</taxon>
        <taxon>Alphaproteobacteria</taxon>
        <taxon>Acetobacterales</taxon>
        <taxon>Acetobacteraceae</taxon>
        <taxon>Entomobacter</taxon>
    </lineage>
</organism>
<evidence type="ECO:0000256" key="6">
    <source>
        <dbReference type="ARBA" id="ARBA00023315"/>
    </source>
</evidence>
<evidence type="ECO:0000313" key="8">
    <source>
        <dbReference type="Proteomes" id="UP000516349"/>
    </source>
</evidence>
<dbReference type="GO" id="GO:0008913">
    <property type="term" value="F:Kdo2-lipid IVA acyltransferase activity"/>
    <property type="evidence" value="ECO:0007669"/>
    <property type="project" value="UniProtKB-EC"/>
</dbReference>
<reference evidence="7 8" key="1">
    <citation type="submission" date="2020-08" db="EMBL/GenBank/DDBJ databases">
        <title>Complete genome sequence of Entomobacter blattae G55GP.</title>
        <authorList>
            <person name="Poehlein A."/>
            <person name="Guzman J."/>
            <person name="Daniel R."/>
            <person name="Vilcinskas A."/>
        </authorList>
    </citation>
    <scope>NUCLEOTIDE SEQUENCE [LARGE SCALE GENOMIC DNA]</scope>
    <source>
        <strain evidence="7 8">G55GP</strain>
    </source>
</reference>
<dbReference type="CDD" id="cd07984">
    <property type="entry name" value="LPLAT_LABLAT-like"/>
    <property type="match status" value="1"/>
</dbReference>
<proteinExistence type="predicted"/>
<dbReference type="PANTHER" id="PTHR30606:SF10">
    <property type="entry name" value="PHOSPHATIDYLINOSITOL MANNOSIDE ACYLTRANSFERASE"/>
    <property type="match status" value="1"/>
</dbReference>
<dbReference type="Pfam" id="PF03279">
    <property type="entry name" value="Lip_A_acyltrans"/>
    <property type="match status" value="1"/>
</dbReference>
<evidence type="ECO:0000256" key="4">
    <source>
        <dbReference type="ARBA" id="ARBA00022679"/>
    </source>
</evidence>
<dbReference type="InterPro" id="IPR004960">
    <property type="entry name" value="LipA_acyltrans"/>
</dbReference>
<dbReference type="EC" id="2.3.1.241" evidence="7"/>
<protein>
    <submittedName>
        <fullName evidence="7">Lipid A biosynthesis lauroyltransferase</fullName>
        <ecNumber evidence="7">2.3.1.241</ecNumber>
    </submittedName>
</protein>
<dbReference type="Proteomes" id="UP000516349">
    <property type="component" value="Chromosome"/>
</dbReference>
<dbReference type="EMBL" id="CP060244">
    <property type="protein sequence ID" value="QNT78038.1"/>
    <property type="molecule type" value="Genomic_DNA"/>
</dbReference>
<evidence type="ECO:0000256" key="2">
    <source>
        <dbReference type="ARBA" id="ARBA00022475"/>
    </source>
</evidence>
<dbReference type="GO" id="GO:0009247">
    <property type="term" value="P:glycolipid biosynthetic process"/>
    <property type="evidence" value="ECO:0007669"/>
    <property type="project" value="UniProtKB-ARBA"/>
</dbReference>
<gene>
    <name evidence="7" type="primary">lpxL</name>
    <name evidence="7" type="ORF">JGUZn3_08050</name>
</gene>
<evidence type="ECO:0000256" key="3">
    <source>
        <dbReference type="ARBA" id="ARBA00022519"/>
    </source>
</evidence>
<keyword evidence="3" id="KW-0997">Cell inner membrane</keyword>
<keyword evidence="4 7" id="KW-0808">Transferase</keyword>